<dbReference type="EMBL" id="CP109527">
    <property type="protein sequence ID" value="WTY38645.1"/>
    <property type="molecule type" value="Genomic_DNA"/>
</dbReference>
<name>A0ABZ1NFJ9_9NOCA</name>
<evidence type="ECO:0000313" key="1">
    <source>
        <dbReference type="EMBL" id="WTY38645.1"/>
    </source>
</evidence>
<proteinExistence type="predicted"/>
<organism evidence="1 2">
    <name type="scientific">Nocardia salmonicida</name>
    <dbReference type="NCBI Taxonomy" id="53431"/>
    <lineage>
        <taxon>Bacteria</taxon>
        <taxon>Bacillati</taxon>
        <taxon>Actinomycetota</taxon>
        <taxon>Actinomycetes</taxon>
        <taxon>Mycobacteriales</taxon>
        <taxon>Nocardiaceae</taxon>
        <taxon>Nocardia</taxon>
    </lineage>
</organism>
<accession>A0ABZ1NFJ9</accession>
<evidence type="ECO:0000313" key="2">
    <source>
        <dbReference type="Proteomes" id="UP001621418"/>
    </source>
</evidence>
<sequence>MGDDIDAAGPSDKGEDAVVLGDTDSVGMVGGGLPSHPANASVAAAISPTANRTAVTVISTPSWKALFFAGQRTSVSGMSGFPTNAH</sequence>
<gene>
    <name evidence="1" type="ORF">OG308_12835</name>
</gene>
<reference evidence="1 2" key="1">
    <citation type="submission" date="2022-10" db="EMBL/GenBank/DDBJ databases">
        <title>The complete genomes of actinobacterial strains from the NBC collection.</title>
        <authorList>
            <person name="Joergensen T.S."/>
            <person name="Alvarez Arevalo M."/>
            <person name="Sterndorff E.B."/>
            <person name="Faurdal D."/>
            <person name="Vuksanovic O."/>
            <person name="Mourched A.-S."/>
            <person name="Charusanti P."/>
            <person name="Shaw S."/>
            <person name="Blin K."/>
            <person name="Weber T."/>
        </authorList>
    </citation>
    <scope>NUCLEOTIDE SEQUENCE [LARGE SCALE GENOMIC DNA]</scope>
    <source>
        <strain evidence="1 2">NBC_01413</strain>
    </source>
</reference>
<dbReference type="RefSeq" id="WP_405150566.1">
    <property type="nucleotide sequence ID" value="NZ_CP109527.1"/>
</dbReference>
<keyword evidence="2" id="KW-1185">Reference proteome</keyword>
<dbReference type="Proteomes" id="UP001621418">
    <property type="component" value="Chromosome"/>
</dbReference>
<protein>
    <submittedName>
        <fullName evidence="1">Uncharacterized protein</fullName>
    </submittedName>
</protein>